<feature type="transmembrane region" description="Helical" evidence="7">
    <location>
        <begin position="300"/>
        <end position="323"/>
    </location>
</feature>
<feature type="transmembrane region" description="Helical" evidence="7">
    <location>
        <begin position="111"/>
        <end position="130"/>
    </location>
</feature>
<organism evidence="9 10">
    <name type="scientific">Micromonospora endolithica</name>
    <dbReference type="NCBI Taxonomy" id="230091"/>
    <lineage>
        <taxon>Bacteria</taxon>
        <taxon>Bacillati</taxon>
        <taxon>Actinomycetota</taxon>
        <taxon>Actinomycetes</taxon>
        <taxon>Micromonosporales</taxon>
        <taxon>Micromonosporaceae</taxon>
        <taxon>Micromonospora</taxon>
    </lineage>
</organism>
<dbReference type="PRINTS" id="PR01036">
    <property type="entry name" value="TCRTETB"/>
</dbReference>
<dbReference type="SUPFAM" id="SSF103473">
    <property type="entry name" value="MFS general substrate transporter"/>
    <property type="match status" value="1"/>
</dbReference>
<sequence length="504" mass="51933">MDSLAHRQLSSTCWRAASSLERPMTTNSPAVGTTERPALRSGWLVLVLLAAAQFMVVLDATIVNIALPAIEEDLGFAGSDLQWVINAYVLAFGGLLLLGGRLTDLFAGRTVFLAGLILFCIASLACGLATSPGLLLAGRAAQGVGGALLSPAALALLTRAFTGSRRAVALGVWGAISGVAGAVGVLLGGFLTDGPGWPWIFYINLFIGAAVLVGVLARVPHEAPRAETRLDLPGAALITAALVALVLAVVRSEADGWTAPLVLGGFATSAVLLALFILVERRVRQPLVPLDVFRLRNLAAGNAVNTLLGAVLLATFFLLTLYLQQVHGDSAREAGLAYLPLAAASLTASAICSQLLPRTGLRLPLVTGMLLLSGGMFWFSRLEPTSTYTPDFLVPSLLWGAGLGLAAVAALSAATQDLGGEAESGLASGLVNTTLQVGGAVGLAVLSTLTFDRLTDRLAQQNPYPVALLDGLTYALQIGAAIALAGAALAALTVTNKRRPPADR</sequence>
<dbReference type="Pfam" id="PF07690">
    <property type="entry name" value="MFS_1"/>
    <property type="match status" value="1"/>
</dbReference>
<dbReference type="AlphaFoldDB" id="A0A3A9ZJ80"/>
<feature type="transmembrane region" description="Helical" evidence="7">
    <location>
        <begin position="81"/>
        <end position="99"/>
    </location>
</feature>
<dbReference type="InterPro" id="IPR036259">
    <property type="entry name" value="MFS_trans_sf"/>
</dbReference>
<evidence type="ECO:0000256" key="4">
    <source>
        <dbReference type="ARBA" id="ARBA00022692"/>
    </source>
</evidence>
<evidence type="ECO:0000256" key="1">
    <source>
        <dbReference type="ARBA" id="ARBA00004651"/>
    </source>
</evidence>
<dbReference type="PROSITE" id="PS50850">
    <property type="entry name" value="MFS"/>
    <property type="match status" value="1"/>
</dbReference>
<dbReference type="PANTHER" id="PTHR42718:SF46">
    <property type="entry name" value="BLR6921 PROTEIN"/>
    <property type="match status" value="1"/>
</dbReference>
<feature type="transmembrane region" description="Helical" evidence="7">
    <location>
        <begin position="136"/>
        <end position="157"/>
    </location>
</feature>
<keyword evidence="4 7" id="KW-0812">Transmembrane</keyword>
<dbReference type="PANTHER" id="PTHR42718">
    <property type="entry name" value="MAJOR FACILITATOR SUPERFAMILY MULTIDRUG TRANSPORTER MFSC"/>
    <property type="match status" value="1"/>
</dbReference>
<feature type="transmembrane region" description="Helical" evidence="7">
    <location>
        <begin position="169"/>
        <end position="191"/>
    </location>
</feature>
<dbReference type="InterPro" id="IPR004638">
    <property type="entry name" value="EmrB-like"/>
</dbReference>
<protein>
    <submittedName>
        <fullName evidence="9">DHA2 family efflux MFS transporter permease subunit</fullName>
    </submittedName>
</protein>
<keyword evidence="10" id="KW-1185">Reference proteome</keyword>
<evidence type="ECO:0000313" key="9">
    <source>
        <dbReference type="EMBL" id="RKN48442.1"/>
    </source>
</evidence>
<dbReference type="CDD" id="cd17321">
    <property type="entry name" value="MFS_MMR_MDR_like"/>
    <property type="match status" value="1"/>
</dbReference>
<keyword evidence="3" id="KW-1003">Cell membrane</keyword>
<feature type="transmembrane region" description="Helical" evidence="7">
    <location>
        <begin position="392"/>
        <end position="414"/>
    </location>
</feature>
<feature type="transmembrane region" description="Helical" evidence="7">
    <location>
        <begin position="43"/>
        <end position="69"/>
    </location>
</feature>
<accession>A0A3A9ZJ80</accession>
<feature type="transmembrane region" description="Helical" evidence="7">
    <location>
        <begin position="230"/>
        <end position="250"/>
    </location>
</feature>
<feature type="transmembrane region" description="Helical" evidence="7">
    <location>
        <begin position="256"/>
        <end position="279"/>
    </location>
</feature>
<feature type="transmembrane region" description="Helical" evidence="7">
    <location>
        <begin position="426"/>
        <end position="451"/>
    </location>
</feature>
<comment type="caution">
    <text evidence="9">The sequence shown here is derived from an EMBL/GenBank/DDBJ whole genome shotgun (WGS) entry which is preliminary data.</text>
</comment>
<feature type="transmembrane region" description="Helical" evidence="7">
    <location>
        <begin position="471"/>
        <end position="494"/>
    </location>
</feature>
<proteinExistence type="predicted"/>
<dbReference type="OrthoDB" id="4080117at2"/>
<evidence type="ECO:0000256" key="5">
    <source>
        <dbReference type="ARBA" id="ARBA00022989"/>
    </source>
</evidence>
<evidence type="ECO:0000256" key="6">
    <source>
        <dbReference type="ARBA" id="ARBA00023136"/>
    </source>
</evidence>
<comment type="subcellular location">
    <subcellularLocation>
        <location evidence="1">Cell membrane</location>
        <topology evidence="1">Multi-pass membrane protein</topology>
    </subcellularLocation>
</comment>
<feature type="transmembrane region" description="Helical" evidence="7">
    <location>
        <begin position="363"/>
        <end position="380"/>
    </location>
</feature>
<dbReference type="InterPro" id="IPR011701">
    <property type="entry name" value="MFS"/>
</dbReference>
<dbReference type="Gene3D" id="1.20.1720.10">
    <property type="entry name" value="Multidrug resistance protein D"/>
    <property type="match status" value="1"/>
</dbReference>
<feature type="transmembrane region" description="Helical" evidence="7">
    <location>
        <begin position="197"/>
        <end position="218"/>
    </location>
</feature>
<evidence type="ECO:0000259" key="8">
    <source>
        <dbReference type="PROSITE" id="PS50850"/>
    </source>
</evidence>
<gene>
    <name evidence="9" type="ORF">D7223_10615</name>
</gene>
<dbReference type="NCBIfam" id="TIGR00711">
    <property type="entry name" value="efflux_EmrB"/>
    <property type="match status" value="1"/>
</dbReference>
<evidence type="ECO:0000313" key="10">
    <source>
        <dbReference type="Proteomes" id="UP000281726"/>
    </source>
</evidence>
<evidence type="ECO:0000256" key="2">
    <source>
        <dbReference type="ARBA" id="ARBA00022448"/>
    </source>
</evidence>
<dbReference type="EMBL" id="RBAK01000003">
    <property type="protein sequence ID" value="RKN48442.1"/>
    <property type="molecule type" value="Genomic_DNA"/>
</dbReference>
<keyword evidence="5 7" id="KW-1133">Transmembrane helix</keyword>
<evidence type="ECO:0000256" key="3">
    <source>
        <dbReference type="ARBA" id="ARBA00022475"/>
    </source>
</evidence>
<name>A0A3A9ZJ80_9ACTN</name>
<keyword evidence="6 7" id="KW-0472">Membrane</keyword>
<evidence type="ECO:0000256" key="7">
    <source>
        <dbReference type="SAM" id="Phobius"/>
    </source>
</evidence>
<dbReference type="GO" id="GO:0005886">
    <property type="term" value="C:plasma membrane"/>
    <property type="evidence" value="ECO:0007669"/>
    <property type="project" value="UniProtKB-SubCell"/>
</dbReference>
<reference evidence="9 10" key="1">
    <citation type="journal article" date="2004" name="Syst. Appl. Microbiol.">
        <title>Cryptoendolithic actinomycetes from antarctic sandstone rock samples: Micromonospora endolithica sp. nov. and two isolates related to Micromonospora coerulea Jensen 1932.</title>
        <authorList>
            <person name="Hirsch P."/>
            <person name="Mevs U."/>
            <person name="Kroppenstedt R.M."/>
            <person name="Schumann P."/>
            <person name="Stackebrandt E."/>
        </authorList>
    </citation>
    <scope>NUCLEOTIDE SEQUENCE [LARGE SCALE GENOMIC DNA]</scope>
    <source>
        <strain evidence="9 10">JCM 12677</strain>
    </source>
</reference>
<dbReference type="GO" id="GO:0022857">
    <property type="term" value="F:transmembrane transporter activity"/>
    <property type="evidence" value="ECO:0007669"/>
    <property type="project" value="InterPro"/>
</dbReference>
<feature type="transmembrane region" description="Helical" evidence="7">
    <location>
        <begin position="335"/>
        <end position="356"/>
    </location>
</feature>
<keyword evidence="2" id="KW-0813">Transport</keyword>
<feature type="domain" description="Major facilitator superfamily (MFS) profile" evidence="8">
    <location>
        <begin position="45"/>
        <end position="498"/>
    </location>
</feature>
<dbReference type="InterPro" id="IPR020846">
    <property type="entry name" value="MFS_dom"/>
</dbReference>
<dbReference type="Gene3D" id="1.20.1250.20">
    <property type="entry name" value="MFS general substrate transporter like domains"/>
    <property type="match status" value="1"/>
</dbReference>
<dbReference type="Proteomes" id="UP000281726">
    <property type="component" value="Unassembled WGS sequence"/>
</dbReference>